<feature type="binding site" evidence="17">
    <location>
        <position position="85"/>
    </location>
    <ligand>
        <name>Zn(2+)</name>
        <dbReference type="ChEBI" id="CHEBI:29105"/>
        <note>catalytic</note>
    </ligand>
</feature>
<comment type="pathway">
    <text evidence="2 14">Cofactor biosynthesis; riboflavin biosynthesis; 5-amino-6-(D-ribitylamino)uracil from GTP: step 2/4.</text>
</comment>
<dbReference type="EC" id="1.1.1.193" evidence="14"/>
<dbReference type="GO" id="GO:0046872">
    <property type="term" value="F:metal ion binding"/>
    <property type="evidence" value="ECO:0007669"/>
    <property type="project" value="UniProtKB-KW"/>
</dbReference>
<evidence type="ECO:0000256" key="17">
    <source>
        <dbReference type="PIRSR" id="PIRSR006769-3"/>
    </source>
</evidence>
<keyword evidence="8 14" id="KW-0862">Zinc</keyword>
<feature type="binding site" evidence="16">
    <location>
        <position position="295"/>
    </location>
    <ligand>
        <name>substrate</name>
    </ligand>
</feature>
<evidence type="ECO:0000256" key="6">
    <source>
        <dbReference type="ARBA" id="ARBA00022723"/>
    </source>
</evidence>
<dbReference type="GO" id="GO:0050661">
    <property type="term" value="F:NADP binding"/>
    <property type="evidence" value="ECO:0007669"/>
    <property type="project" value="InterPro"/>
</dbReference>
<organism evidence="19 20">
    <name type="scientific">Kurthia sibirica</name>
    <dbReference type="NCBI Taxonomy" id="202750"/>
    <lineage>
        <taxon>Bacteria</taxon>
        <taxon>Bacillati</taxon>
        <taxon>Bacillota</taxon>
        <taxon>Bacilli</taxon>
        <taxon>Bacillales</taxon>
        <taxon>Caryophanaceae</taxon>
        <taxon>Kurthia</taxon>
    </lineage>
</organism>
<comment type="cofactor">
    <cofactor evidence="14 17">
        <name>Zn(2+)</name>
        <dbReference type="ChEBI" id="CHEBI:29105"/>
    </cofactor>
    <text evidence="14 17">Binds 1 zinc ion.</text>
</comment>
<evidence type="ECO:0000256" key="4">
    <source>
        <dbReference type="ARBA" id="ARBA00005259"/>
    </source>
</evidence>
<dbReference type="FunFam" id="3.40.140.10:FF:000025">
    <property type="entry name" value="Riboflavin biosynthesis protein RibD"/>
    <property type="match status" value="1"/>
</dbReference>
<dbReference type="GO" id="GO:0009231">
    <property type="term" value="P:riboflavin biosynthetic process"/>
    <property type="evidence" value="ECO:0007669"/>
    <property type="project" value="UniProtKB-UniPathway"/>
</dbReference>
<dbReference type="SUPFAM" id="SSF53597">
    <property type="entry name" value="Dihydrofolate reductase-like"/>
    <property type="match status" value="1"/>
</dbReference>
<feature type="binding site" evidence="16">
    <location>
        <position position="185"/>
    </location>
    <ligand>
        <name>substrate</name>
    </ligand>
</feature>
<evidence type="ECO:0000256" key="11">
    <source>
        <dbReference type="ARBA" id="ARBA00023268"/>
    </source>
</evidence>
<dbReference type="Proteomes" id="UP000245938">
    <property type="component" value="Unassembled WGS sequence"/>
</dbReference>
<dbReference type="NCBIfam" id="TIGR00227">
    <property type="entry name" value="ribD_Cterm"/>
    <property type="match status" value="1"/>
</dbReference>
<evidence type="ECO:0000256" key="3">
    <source>
        <dbReference type="ARBA" id="ARBA00004910"/>
    </source>
</evidence>
<feature type="binding site" evidence="16">
    <location>
        <position position="201"/>
    </location>
    <ligand>
        <name>NADP(+)</name>
        <dbReference type="ChEBI" id="CHEBI:58349"/>
    </ligand>
</feature>
<evidence type="ECO:0000256" key="16">
    <source>
        <dbReference type="PIRSR" id="PIRSR006769-2"/>
    </source>
</evidence>
<comment type="similarity">
    <text evidence="5 14">In the C-terminal section; belongs to the HTP reductase family.</text>
</comment>
<dbReference type="Pfam" id="PF00383">
    <property type="entry name" value="dCMP_cyt_deam_1"/>
    <property type="match status" value="1"/>
</dbReference>
<gene>
    <name evidence="19" type="primary">ribD</name>
    <name evidence="19" type="ORF">DEX24_02260</name>
</gene>
<evidence type="ECO:0000256" key="15">
    <source>
        <dbReference type="PIRSR" id="PIRSR006769-1"/>
    </source>
</evidence>
<dbReference type="Pfam" id="PF01872">
    <property type="entry name" value="RibD_C"/>
    <property type="match status" value="1"/>
</dbReference>
<dbReference type="SUPFAM" id="SSF53927">
    <property type="entry name" value="Cytidine deaminase-like"/>
    <property type="match status" value="1"/>
</dbReference>
<dbReference type="InterPro" id="IPR024072">
    <property type="entry name" value="DHFR-like_dom_sf"/>
</dbReference>
<dbReference type="InterPro" id="IPR050765">
    <property type="entry name" value="Riboflavin_Biosynth_HTPR"/>
</dbReference>
<evidence type="ECO:0000313" key="19">
    <source>
        <dbReference type="EMBL" id="PWI26607.1"/>
    </source>
</evidence>
<comment type="similarity">
    <text evidence="4 14">In the N-terminal section; belongs to the cytidine and deoxycytidylate deaminase family.</text>
</comment>
<evidence type="ECO:0000313" key="20">
    <source>
        <dbReference type="Proteomes" id="UP000245938"/>
    </source>
</evidence>
<dbReference type="PIRSF" id="PIRSF006769">
    <property type="entry name" value="RibD"/>
    <property type="match status" value="1"/>
</dbReference>
<comment type="catalytic activity">
    <reaction evidence="12 14">
        <text>5-amino-6-(5-phospho-D-ribitylamino)uracil + NADP(+) = 5-amino-6-(5-phospho-D-ribosylamino)uracil + NADPH + H(+)</text>
        <dbReference type="Rhea" id="RHEA:17845"/>
        <dbReference type="ChEBI" id="CHEBI:15378"/>
        <dbReference type="ChEBI" id="CHEBI:57783"/>
        <dbReference type="ChEBI" id="CHEBI:58349"/>
        <dbReference type="ChEBI" id="CHEBI:58421"/>
        <dbReference type="ChEBI" id="CHEBI:58453"/>
        <dbReference type="EC" id="1.1.1.193"/>
    </reaction>
</comment>
<dbReference type="Gene3D" id="3.40.140.10">
    <property type="entry name" value="Cytidine Deaminase, domain 2"/>
    <property type="match status" value="1"/>
</dbReference>
<dbReference type="AlphaFoldDB" id="A0A2U3AQ02"/>
<feature type="binding site" evidence="16">
    <location>
        <begin position="297"/>
        <end position="303"/>
    </location>
    <ligand>
        <name>NADP(+)</name>
        <dbReference type="ChEBI" id="CHEBI:58349"/>
    </ligand>
</feature>
<comment type="pathway">
    <text evidence="3 14">Cofactor biosynthesis; riboflavin biosynthesis; 5-amino-6-(D-ribitylamino)uracil from GTP: step 3/4.</text>
</comment>
<dbReference type="PANTHER" id="PTHR38011:SF7">
    <property type="entry name" value="2,5-DIAMINO-6-RIBOSYLAMINO-4(3H)-PYRIMIDINONE 5'-PHOSPHATE REDUCTASE"/>
    <property type="match status" value="1"/>
</dbReference>
<evidence type="ECO:0000256" key="1">
    <source>
        <dbReference type="ARBA" id="ARBA00002151"/>
    </source>
</evidence>
<reference evidence="19 20" key="1">
    <citation type="submission" date="2018-05" db="EMBL/GenBank/DDBJ databases">
        <title>Kurthia sibirica genome sequence.</title>
        <authorList>
            <person name="Maclea K.S."/>
            <person name="Goen A.E."/>
        </authorList>
    </citation>
    <scope>NUCLEOTIDE SEQUENCE [LARGE SCALE GENOMIC DNA]</scope>
    <source>
        <strain evidence="19 20">ATCC 49154</strain>
    </source>
</reference>
<dbReference type="CDD" id="cd01284">
    <property type="entry name" value="Riboflavin_deaminase-reductase"/>
    <property type="match status" value="1"/>
</dbReference>
<keyword evidence="7 14" id="KW-0378">Hydrolase</keyword>
<name>A0A2U3AQ02_9BACL</name>
<evidence type="ECO:0000259" key="18">
    <source>
        <dbReference type="PROSITE" id="PS51747"/>
    </source>
</evidence>
<comment type="caution">
    <text evidence="19">The sequence shown here is derived from an EMBL/GenBank/DDBJ whole genome shotgun (WGS) entry which is preliminary data.</text>
</comment>
<dbReference type="UniPathway" id="UPA00275">
    <property type="reaction ID" value="UER00401"/>
</dbReference>
<dbReference type="PANTHER" id="PTHR38011">
    <property type="entry name" value="DIHYDROFOLATE REDUCTASE FAMILY PROTEIN (AFU_ORTHOLOGUE AFUA_8G06820)"/>
    <property type="match status" value="1"/>
</dbReference>
<evidence type="ECO:0000256" key="9">
    <source>
        <dbReference type="ARBA" id="ARBA00022857"/>
    </source>
</evidence>
<keyword evidence="14" id="KW-0686">Riboflavin biosynthesis</keyword>
<dbReference type="InterPro" id="IPR002125">
    <property type="entry name" value="CMP_dCMP_dom"/>
</dbReference>
<dbReference type="EC" id="3.5.4.26" evidence="14"/>
<proteinExistence type="inferred from homology"/>
<feature type="binding site" evidence="16">
    <location>
        <position position="155"/>
    </location>
    <ligand>
        <name>NADP(+)</name>
        <dbReference type="ChEBI" id="CHEBI:58349"/>
    </ligand>
</feature>
<keyword evidence="9 14" id="KW-0521">NADP</keyword>
<dbReference type="RefSeq" id="WP_109304778.1">
    <property type="nucleotide sequence ID" value="NZ_BJUF01000002.1"/>
</dbReference>
<evidence type="ECO:0000256" key="12">
    <source>
        <dbReference type="ARBA" id="ARBA00049861"/>
    </source>
</evidence>
<dbReference type="Gene3D" id="3.40.430.10">
    <property type="entry name" value="Dihydrofolate Reductase, subunit A"/>
    <property type="match status" value="1"/>
</dbReference>
<evidence type="ECO:0000256" key="10">
    <source>
        <dbReference type="ARBA" id="ARBA00023002"/>
    </source>
</evidence>
<keyword evidence="11" id="KW-0511">Multifunctional enzyme</keyword>
<evidence type="ECO:0000256" key="13">
    <source>
        <dbReference type="ARBA" id="ARBA00049886"/>
    </source>
</evidence>
<evidence type="ECO:0000256" key="14">
    <source>
        <dbReference type="PIRNR" id="PIRNR006769"/>
    </source>
</evidence>
<feature type="binding site" evidence="16">
    <location>
        <position position="208"/>
    </location>
    <ligand>
        <name>substrate</name>
    </ligand>
</feature>
<dbReference type="InterPro" id="IPR002734">
    <property type="entry name" value="RibDG_C"/>
</dbReference>
<feature type="binding site" evidence="17">
    <location>
        <position position="51"/>
    </location>
    <ligand>
        <name>Zn(2+)</name>
        <dbReference type="ChEBI" id="CHEBI:29105"/>
        <note>catalytic</note>
    </ligand>
</feature>
<dbReference type="InterPro" id="IPR011549">
    <property type="entry name" value="RibD_C"/>
</dbReference>
<evidence type="ECO:0000256" key="8">
    <source>
        <dbReference type="ARBA" id="ARBA00022833"/>
    </source>
</evidence>
<dbReference type="PROSITE" id="PS51747">
    <property type="entry name" value="CYT_DCMP_DEAMINASES_2"/>
    <property type="match status" value="1"/>
</dbReference>
<dbReference type="InterPro" id="IPR016193">
    <property type="entry name" value="Cytidine_deaminase-like"/>
</dbReference>
<feature type="binding site" evidence="16">
    <location>
        <position position="224"/>
    </location>
    <ligand>
        <name>NADP(+)</name>
        <dbReference type="ChEBI" id="CHEBI:58349"/>
    </ligand>
</feature>
<feature type="binding site" evidence="16">
    <location>
        <position position="169"/>
    </location>
    <ligand>
        <name>NADP(+)</name>
        <dbReference type="ChEBI" id="CHEBI:58349"/>
    </ligand>
</feature>
<feature type="binding site" evidence="17">
    <location>
        <position position="76"/>
    </location>
    <ligand>
        <name>Zn(2+)</name>
        <dbReference type="ChEBI" id="CHEBI:29105"/>
        <note>catalytic</note>
    </ligand>
</feature>
<dbReference type="GO" id="GO:0008703">
    <property type="term" value="F:5-amino-6-(5-phosphoribosylamino)uracil reductase activity"/>
    <property type="evidence" value="ECO:0007669"/>
    <property type="project" value="UniProtKB-EC"/>
</dbReference>
<feature type="active site" description="Proton donor" evidence="15">
    <location>
        <position position="53"/>
    </location>
</feature>
<sequence>MKTDEQYMQLALDLAASAKGKTNPNPLVGAVLVKDGVIVGSGLHRKAGEPHAEVHAFNMAGDHAKGATLYVTLEPCSHFGKTPPCANLVKESGVARVVVATQDPNPNVAGRGIALIREAGITVDVGILEKESLKLNERFIHNMLTSRPFVVSKFAMTLDGKLATHTGHSQWITGSEARQHVHELRNEMDAILVGVGTVLADNPSLTTRLDNRQGKNPIRIILDSQLRTPLDAHVMNTEEAQTIIAVSKNVDLHRLSDYEEKGVKILIISKDERGLNLTELLTELYKMGITDLLVEGGGIVNASFLRAALIDKYFVYIAPKVLGGKNSVTPFAGANVETMDAAERLYFDDVSKFGDDLLIIAYPKKVTPNE</sequence>
<keyword evidence="6 14" id="KW-0479">Metal-binding</keyword>
<evidence type="ECO:0000256" key="2">
    <source>
        <dbReference type="ARBA" id="ARBA00004882"/>
    </source>
</evidence>
<comment type="function">
    <text evidence="1 14">Converts 2,5-diamino-6-(ribosylamino)-4(3h)-pyrimidinone 5'-phosphate into 5-amino-6-(ribosylamino)-2,4(1h,3h)-pyrimidinedione 5'-phosphate.</text>
</comment>
<feature type="domain" description="CMP/dCMP-type deaminase" evidence="18">
    <location>
        <begin position="2"/>
        <end position="124"/>
    </location>
</feature>
<keyword evidence="10 14" id="KW-0560">Oxidoreductase</keyword>
<keyword evidence="20" id="KW-1185">Reference proteome</keyword>
<evidence type="ECO:0000256" key="5">
    <source>
        <dbReference type="ARBA" id="ARBA00007417"/>
    </source>
</evidence>
<dbReference type="NCBIfam" id="TIGR00326">
    <property type="entry name" value="eubact_ribD"/>
    <property type="match status" value="1"/>
</dbReference>
<protein>
    <recommendedName>
        <fullName evidence="14">Riboflavin biosynthesis protein RibD</fullName>
    </recommendedName>
    <domain>
        <recommendedName>
            <fullName evidence="14">Diaminohydroxyphosphoribosylaminopyrimidine deaminase</fullName>
            <shortName evidence="14">DRAP deaminase</shortName>
            <ecNumber evidence="14">3.5.4.26</ecNumber>
        </recommendedName>
        <alternativeName>
            <fullName evidence="14">Riboflavin-specific deaminase</fullName>
        </alternativeName>
    </domain>
    <domain>
        <recommendedName>
            <fullName evidence="14">5-amino-6-(5-phosphoribosylamino)uracil reductase</fullName>
            <ecNumber evidence="14">1.1.1.193</ecNumber>
        </recommendedName>
        <alternativeName>
            <fullName evidence="14">HTP reductase</fullName>
        </alternativeName>
    </domain>
</protein>
<feature type="binding site" evidence="16">
    <location>
        <position position="197"/>
    </location>
    <ligand>
        <name>NADP(+)</name>
        <dbReference type="ChEBI" id="CHEBI:58349"/>
    </ligand>
</feature>
<accession>A0A2U3AQ02</accession>
<dbReference type="InterPro" id="IPR004794">
    <property type="entry name" value="Eubact_RibD"/>
</dbReference>
<dbReference type="GO" id="GO:0008835">
    <property type="term" value="F:diaminohydroxyphosphoribosylaminopyrimidine deaminase activity"/>
    <property type="evidence" value="ECO:0007669"/>
    <property type="project" value="UniProtKB-EC"/>
</dbReference>
<feature type="binding site" evidence="16">
    <location>
        <position position="171"/>
    </location>
    <ligand>
        <name>NADP(+)</name>
        <dbReference type="ChEBI" id="CHEBI:58349"/>
    </ligand>
</feature>
<evidence type="ECO:0000256" key="7">
    <source>
        <dbReference type="ARBA" id="ARBA00022801"/>
    </source>
</evidence>
<comment type="catalytic activity">
    <reaction evidence="13 14">
        <text>2,5-diamino-6-hydroxy-4-(5-phosphoribosylamino)-pyrimidine + H2O + H(+) = 5-amino-6-(5-phospho-D-ribosylamino)uracil + NH4(+)</text>
        <dbReference type="Rhea" id="RHEA:21868"/>
        <dbReference type="ChEBI" id="CHEBI:15377"/>
        <dbReference type="ChEBI" id="CHEBI:15378"/>
        <dbReference type="ChEBI" id="CHEBI:28938"/>
        <dbReference type="ChEBI" id="CHEBI:58453"/>
        <dbReference type="ChEBI" id="CHEBI:58614"/>
        <dbReference type="EC" id="3.5.4.26"/>
    </reaction>
</comment>
<dbReference type="OrthoDB" id="9800865at2"/>
<feature type="binding site" evidence="16">
    <location>
        <position position="205"/>
    </location>
    <ligand>
        <name>substrate</name>
    </ligand>
</feature>
<dbReference type="EMBL" id="QFVR01000002">
    <property type="protein sequence ID" value="PWI26607.1"/>
    <property type="molecule type" value="Genomic_DNA"/>
</dbReference>